<comment type="caution">
    <text evidence="4">The sequence shown here is derived from an EMBL/GenBank/DDBJ whole genome shotgun (WGS) entry which is preliminary data.</text>
</comment>
<dbReference type="EMBL" id="VDEP01000411">
    <property type="protein sequence ID" value="KAA1086375.1"/>
    <property type="molecule type" value="Genomic_DNA"/>
</dbReference>
<dbReference type="InterPro" id="IPR046496">
    <property type="entry name" value="DUF6589"/>
</dbReference>
<dbReference type="AlphaFoldDB" id="A0A5B0NAP4"/>
<evidence type="ECO:0000313" key="6">
    <source>
        <dbReference type="Proteomes" id="UP000325313"/>
    </source>
</evidence>
<evidence type="ECO:0000259" key="2">
    <source>
        <dbReference type="Pfam" id="PF20231"/>
    </source>
</evidence>
<feature type="region of interest" description="Disordered" evidence="1">
    <location>
        <begin position="764"/>
        <end position="785"/>
    </location>
</feature>
<sequence length="785" mass="88538">MDLVIALRNEVNRTNVGRQAWSQFILQEAILIASTQVPPRGNYPAGRFHSSATISKSFFTPHEMEVHDQNLTERDMPFVYNLILASLNWAGVDDPVQPDEVTSPGRDGAGDNDTPEGLNGISYAQESDGLKRAQRRARRLATTICAMMAYSLNRRNNAFQLNNAVRFYACGVSDRVHEYLNYLGLTSSRSTALSALKTLAQEGEREIRKAMRIAGGMPISPTICIDNIDIEQHVHQLTVGNRSHIFRGTWGYIHLPDKQLVSELDPTELSLDTFLKAMRTVERLEIQPHMFLPSPSEQRHEINVIKSQIAKVLYDYLAIPTGKSQSISTEPPPLDPISPKKPDLIMMKLMDASDNSAEGIGQVFQSIIGQTGMSAKDFFARLQPMDGDLGTVQNFNCLRAQRFPSAVPQNRLDNIFFQLGASHTLWNIGSNIFTHHFGNPKDTDNCGAWQHLEALGFPSEKAIQKKDFSLMINQMERVYEAIVYYCLRVVMKIQDRKVGCDKLKIPTGQWESIVNECYERFLSPQARSAAAAKGPSHHKLSNTLVQLHDFSTVVKAKRAMKAGDIGRLLLVWKKWSLMSQALKGLTNYSSYLPRMVLLLTVVLPPGLSKYLKHNLLISPSGRTGHFVAKDYWLEIQNYWIKFLYNNNGTATQIDRLRNVFSLNIFLLQGMFQSLKNDCGAKVIHRSHENSLPSRSLEMFTMFGNNRDILTLISANKIGEVEKVDDTYKSGIQKLKKMICIDKDLKRFKKHIYYHFEQRADSESTNVTIGDLPDASDAGDSQSEDM</sequence>
<reference evidence="5 6" key="1">
    <citation type="submission" date="2019-05" db="EMBL/GenBank/DDBJ databases">
        <title>Emergence of the Ug99 lineage of the wheat stem rust pathogen through somatic hybridization.</title>
        <authorList>
            <person name="Li F."/>
            <person name="Upadhyaya N.M."/>
            <person name="Sperschneider J."/>
            <person name="Matny O."/>
            <person name="Nguyen-Phuc H."/>
            <person name="Mago R."/>
            <person name="Raley C."/>
            <person name="Miller M.E."/>
            <person name="Silverstein K.A.T."/>
            <person name="Henningsen E."/>
            <person name="Hirsch C.D."/>
            <person name="Visser B."/>
            <person name="Pretorius Z.A."/>
            <person name="Steffenson B.J."/>
            <person name="Schwessinger B."/>
            <person name="Dodds P.N."/>
            <person name="Figueroa M."/>
        </authorList>
    </citation>
    <scope>NUCLEOTIDE SEQUENCE [LARGE SCALE GENOMIC DNA]</scope>
    <source>
        <strain evidence="3">21-0</strain>
        <strain evidence="4 6">Ug99</strain>
    </source>
</reference>
<evidence type="ECO:0000313" key="5">
    <source>
        <dbReference type="Proteomes" id="UP000324748"/>
    </source>
</evidence>
<feature type="region of interest" description="Disordered" evidence="1">
    <location>
        <begin position="95"/>
        <end position="118"/>
    </location>
</feature>
<dbReference type="EMBL" id="VSWC01000170">
    <property type="protein sequence ID" value="KAA1072343.1"/>
    <property type="molecule type" value="Genomic_DNA"/>
</dbReference>
<evidence type="ECO:0000256" key="1">
    <source>
        <dbReference type="SAM" id="MobiDB-lite"/>
    </source>
</evidence>
<proteinExistence type="predicted"/>
<evidence type="ECO:0000313" key="3">
    <source>
        <dbReference type="EMBL" id="KAA1072343.1"/>
    </source>
</evidence>
<accession>A0A5B0NAP4</accession>
<organism evidence="4 6">
    <name type="scientific">Puccinia graminis f. sp. tritici</name>
    <dbReference type="NCBI Taxonomy" id="56615"/>
    <lineage>
        <taxon>Eukaryota</taxon>
        <taxon>Fungi</taxon>
        <taxon>Dikarya</taxon>
        <taxon>Basidiomycota</taxon>
        <taxon>Pucciniomycotina</taxon>
        <taxon>Pucciniomycetes</taxon>
        <taxon>Pucciniales</taxon>
        <taxon>Pucciniaceae</taxon>
        <taxon>Puccinia</taxon>
    </lineage>
</organism>
<feature type="domain" description="DUF6589" evidence="2">
    <location>
        <begin position="287"/>
        <end position="687"/>
    </location>
</feature>
<keyword evidence="5" id="KW-1185">Reference proteome</keyword>
<dbReference type="Proteomes" id="UP000324748">
    <property type="component" value="Unassembled WGS sequence"/>
</dbReference>
<dbReference type="OrthoDB" id="5424058at2759"/>
<protein>
    <recommendedName>
        <fullName evidence="2">DUF6589 domain-containing protein</fullName>
    </recommendedName>
</protein>
<dbReference type="Proteomes" id="UP000325313">
    <property type="component" value="Unassembled WGS sequence"/>
</dbReference>
<dbReference type="Pfam" id="PF20231">
    <property type="entry name" value="DUF6589"/>
    <property type="match status" value="1"/>
</dbReference>
<name>A0A5B0NAP4_PUCGR</name>
<evidence type="ECO:0000313" key="4">
    <source>
        <dbReference type="EMBL" id="KAA1086375.1"/>
    </source>
</evidence>
<gene>
    <name evidence="3" type="ORF">PGT21_032924</name>
    <name evidence="4" type="ORF">PGTUg99_020263</name>
</gene>